<protein>
    <recommendedName>
        <fullName evidence="2">SGNH hydrolase-type esterase domain-containing protein</fullName>
    </recommendedName>
</protein>
<evidence type="ECO:0000259" key="2">
    <source>
        <dbReference type="Pfam" id="PF13472"/>
    </source>
</evidence>
<accession>A0A835Y3C5</accession>
<feature type="region of interest" description="Disordered" evidence="1">
    <location>
        <begin position="452"/>
        <end position="504"/>
    </location>
</feature>
<feature type="compositionally biased region" description="Low complexity" evidence="1">
    <location>
        <begin position="474"/>
        <end position="496"/>
    </location>
</feature>
<evidence type="ECO:0000313" key="4">
    <source>
        <dbReference type="Proteomes" id="UP000612055"/>
    </source>
</evidence>
<dbReference type="InterPro" id="IPR013830">
    <property type="entry name" value="SGNH_hydro"/>
</dbReference>
<dbReference type="SUPFAM" id="SSF52266">
    <property type="entry name" value="SGNH hydrolase"/>
    <property type="match status" value="1"/>
</dbReference>
<dbReference type="PANTHER" id="PTHR34407:SF1">
    <property type="entry name" value="SGNH HYDROLASE-TYPE ESTERASE DOMAIN-CONTAINING PROTEIN"/>
    <property type="match status" value="1"/>
</dbReference>
<dbReference type="Proteomes" id="UP000612055">
    <property type="component" value="Unassembled WGS sequence"/>
</dbReference>
<feature type="domain" description="SGNH hydrolase-type esterase" evidence="2">
    <location>
        <begin position="91"/>
        <end position="280"/>
    </location>
</feature>
<evidence type="ECO:0000313" key="3">
    <source>
        <dbReference type="EMBL" id="KAG2493913.1"/>
    </source>
</evidence>
<dbReference type="EMBL" id="JAEHOE010000034">
    <property type="protein sequence ID" value="KAG2493913.1"/>
    <property type="molecule type" value="Genomic_DNA"/>
</dbReference>
<sequence>MCGTFGGLSELERTKHRPDLEWSWDHRFATLEVNKQPVSTLLSTLLDYRFSLPRVQLQRGVVMTGAASRLRRLVKDLMLPPEGHRGFKVSAIGGSVTWGQGTSQRGVTDWFSTVGRWMVSAFPRANITARNGCTPGIPTQYMIMCLELSVDPDVDLVFIEYTLNDGTDEMLFGNKVVINMERLVRRVMALPGKPAVVFMQIPTHGMGSYPRDHPKYIKDDAYRPFYEAAEDAEGALAQYYDLQYLSLRTALYRLAQFKEQPGFRWEDTFSDFHPGDQGHTVMADLAVRMIQRTALGLLIDPFDVQDADLVNEQLPPPMYPGNVPPSNPMCVVGELFSRGMQVMAYFHHLRSYEHMGMASISCVSGCTCVPVTVDALCSQQWSQVYLAGISVSQARECVMELQVLNETKSGEHKFKVSGLVVSEKAGIDFVGAVFGGTGRPFSLGIHNGAEEQATVSSQSMKGGPPSPSPASRQRLLGAAQRGPAGAGRLEGLSQAGAGEGAGGSGAAVLLIKGEVEEGEPWREPEAEAPRFRAFRDDPLAALRCGRKSLGGK</sequence>
<name>A0A835Y3C5_9CHLO</name>
<evidence type="ECO:0000256" key="1">
    <source>
        <dbReference type="SAM" id="MobiDB-lite"/>
    </source>
</evidence>
<dbReference type="InterPro" id="IPR036514">
    <property type="entry name" value="SGNH_hydro_sf"/>
</dbReference>
<dbReference type="PANTHER" id="PTHR34407">
    <property type="entry name" value="EXPRESSED PROTEIN"/>
    <property type="match status" value="1"/>
</dbReference>
<dbReference type="Gene3D" id="3.40.50.1110">
    <property type="entry name" value="SGNH hydrolase"/>
    <property type="match status" value="1"/>
</dbReference>
<dbReference type="Pfam" id="PF13472">
    <property type="entry name" value="Lipase_GDSL_2"/>
    <property type="match status" value="1"/>
</dbReference>
<dbReference type="AlphaFoldDB" id="A0A835Y3C5"/>
<organism evidence="3 4">
    <name type="scientific">Edaphochlamys debaryana</name>
    <dbReference type="NCBI Taxonomy" id="47281"/>
    <lineage>
        <taxon>Eukaryota</taxon>
        <taxon>Viridiplantae</taxon>
        <taxon>Chlorophyta</taxon>
        <taxon>core chlorophytes</taxon>
        <taxon>Chlorophyceae</taxon>
        <taxon>CS clade</taxon>
        <taxon>Chlamydomonadales</taxon>
        <taxon>Chlamydomonadales incertae sedis</taxon>
        <taxon>Edaphochlamys</taxon>
    </lineage>
</organism>
<gene>
    <name evidence="3" type="ORF">HYH03_007849</name>
</gene>
<keyword evidence="4" id="KW-1185">Reference proteome</keyword>
<proteinExistence type="predicted"/>
<dbReference type="CDD" id="cd00229">
    <property type="entry name" value="SGNH_hydrolase"/>
    <property type="match status" value="1"/>
</dbReference>
<reference evidence="3" key="1">
    <citation type="journal article" date="2020" name="bioRxiv">
        <title>Comparative genomics of Chlamydomonas.</title>
        <authorList>
            <person name="Craig R.J."/>
            <person name="Hasan A.R."/>
            <person name="Ness R.W."/>
            <person name="Keightley P.D."/>
        </authorList>
    </citation>
    <scope>NUCLEOTIDE SEQUENCE</scope>
    <source>
        <strain evidence="3">CCAP 11/70</strain>
    </source>
</reference>
<comment type="caution">
    <text evidence="3">The sequence shown here is derived from an EMBL/GenBank/DDBJ whole genome shotgun (WGS) entry which is preliminary data.</text>
</comment>
<dbReference type="OrthoDB" id="532422at2759"/>